<name>A0A291QC77_9ACTN</name>
<keyword evidence="2" id="KW-1185">Reference proteome</keyword>
<organism evidence="1 2">
    <name type="scientific">Streptomyces formicae</name>
    <dbReference type="NCBI Taxonomy" id="1616117"/>
    <lineage>
        <taxon>Bacteria</taxon>
        <taxon>Bacillati</taxon>
        <taxon>Actinomycetota</taxon>
        <taxon>Actinomycetes</taxon>
        <taxon>Kitasatosporales</taxon>
        <taxon>Streptomycetaceae</taxon>
        <taxon>Streptomyces</taxon>
    </lineage>
</organism>
<accession>A0A291QC77</accession>
<evidence type="ECO:0000313" key="1">
    <source>
        <dbReference type="EMBL" id="ATL29400.1"/>
    </source>
</evidence>
<protein>
    <submittedName>
        <fullName evidence="1">Uncharacterized protein</fullName>
    </submittedName>
</protein>
<evidence type="ECO:0000313" key="2">
    <source>
        <dbReference type="Proteomes" id="UP000221011"/>
    </source>
</evidence>
<proteinExistence type="predicted"/>
<dbReference type="RefSeq" id="WP_098243913.1">
    <property type="nucleotide sequence ID" value="NZ_CP022685.1"/>
</dbReference>
<sequence length="176" mass="19188">MMRLVTRKRLALLEADTHAAFERARQATETASRAAARHVEELAAATARAERAEASKRGVEAMLAGAVDELSAAQEDLLLKGIELRRLREELAEALVPARQVFVLVHYGTPTMVYRSREDAYADTATHGVPADRAWGPARGFWADAEWRLATFTYDVDARGFRGALTPVAEPVGGAA</sequence>
<dbReference type="Proteomes" id="UP000221011">
    <property type="component" value="Chromosome"/>
</dbReference>
<dbReference type="EMBL" id="CP022685">
    <property type="protein sequence ID" value="ATL29400.1"/>
    <property type="molecule type" value="Genomic_DNA"/>
</dbReference>
<gene>
    <name evidence="1" type="ORF">KY5_4382c</name>
</gene>
<dbReference type="KEGG" id="sfk:KY5_4382c"/>
<reference evidence="1 2" key="1">
    <citation type="submission" date="2017-08" db="EMBL/GenBank/DDBJ databases">
        <title>Complete Genome Sequence of Streptomyces formicae KY5, the formicamycin producer.</title>
        <authorList>
            <person name="Holmes N.A."/>
            <person name="Devine R."/>
            <person name="Qin Z."/>
            <person name="Seipke R.F."/>
            <person name="Wilkinson B."/>
            <person name="Hutchings M.I."/>
        </authorList>
    </citation>
    <scope>NUCLEOTIDE SEQUENCE [LARGE SCALE GENOMIC DNA]</scope>
    <source>
        <strain evidence="1 2">KY5</strain>
    </source>
</reference>
<dbReference type="AlphaFoldDB" id="A0A291QC77"/>